<reference evidence="6" key="1">
    <citation type="submission" date="2023-03" db="EMBL/GenBank/DDBJ databases">
        <authorList>
            <person name="Pearce D."/>
        </authorList>
    </citation>
    <scope>NUCLEOTIDE SEQUENCE</scope>
    <source>
        <strain evidence="6">Mc</strain>
    </source>
</reference>
<dbReference type="PANTHER" id="PTHR43284:SF1">
    <property type="entry name" value="ASPARAGINE SYNTHETASE"/>
    <property type="match status" value="1"/>
</dbReference>
<dbReference type="SUPFAM" id="SSF56235">
    <property type="entry name" value="N-terminal nucleophile aminohydrolases (Ntn hydrolases)"/>
    <property type="match status" value="1"/>
</dbReference>
<dbReference type="Pfam" id="PF00733">
    <property type="entry name" value="Asn_synthase"/>
    <property type="match status" value="1"/>
</dbReference>
<evidence type="ECO:0000256" key="2">
    <source>
        <dbReference type="ARBA" id="ARBA00005752"/>
    </source>
</evidence>
<feature type="domain" description="Glutamine amidotransferase type-2" evidence="5">
    <location>
        <begin position="2"/>
        <end position="212"/>
    </location>
</feature>
<dbReference type="GO" id="GO:0005829">
    <property type="term" value="C:cytosol"/>
    <property type="evidence" value="ECO:0007669"/>
    <property type="project" value="TreeGrafter"/>
</dbReference>
<evidence type="ECO:0000313" key="6">
    <source>
        <dbReference type="EMBL" id="CAI8738779.1"/>
    </source>
</evidence>
<dbReference type="AlphaFoldDB" id="A0AA35XYY9"/>
<dbReference type="Gene3D" id="3.40.50.620">
    <property type="entry name" value="HUPs"/>
    <property type="match status" value="1"/>
</dbReference>
<evidence type="ECO:0000259" key="5">
    <source>
        <dbReference type="PROSITE" id="PS51278"/>
    </source>
</evidence>
<protein>
    <recommendedName>
        <fullName evidence="3">asparagine synthase (glutamine-hydrolyzing)</fullName>
        <ecNumber evidence="3">6.3.5.4</ecNumber>
    </recommendedName>
</protein>
<dbReference type="EC" id="6.3.5.4" evidence="3"/>
<dbReference type="InterPro" id="IPR033738">
    <property type="entry name" value="AsnB_N"/>
</dbReference>
<dbReference type="Gene3D" id="3.60.20.10">
    <property type="entry name" value="Glutamine Phosphoribosylpyrophosphate, subunit 1, domain 1"/>
    <property type="match status" value="1"/>
</dbReference>
<evidence type="ECO:0000256" key="1">
    <source>
        <dbReference type="ARBA" id="ARBA00005187"/>
    </source>
</evidence>
<comment type="similarity">
    <text evidence="2">Belongs to the asparagine synthetase family.</text>
</comment>
<dbReference type="EMBL" id="OX458332">
    <property type="protein sequence ID" value="CAI8738779.1"/>
    <property type="molecule type" value="Genomic_DNA"/>
</dbReference>
<comment type="catalytic activity">
    <reaction evidence="4">
        <text>L-aspartate + L-glutamine + ATP + H2O = L-asparagine + L-glutamate + AMP + diphosphate + H(+)</text>
        <dbReference type="Rhea" id="RHEA:12228"/>
        <dbReference type="ChEBI" id="CHEBI:15377"/>
        <dbReference type="ChEBI" id="CHEBI:15378"/>
        <dbReference type="ChEBI" id="CHEBI:29985"/>
        <dbReference type="ChEBI" id="CHEBI:29991"/>
        <dbReference type="ChEBI" id="CHEBI:30616"/>
        <dbReference type="ChEBI" id="CHEBI:33019"/>
        <dbReference type="ChEBI" id="CHEBI:58048"/>
        <dbReference type="ChEBI" id="CHEBI:58359"/>
        <dbReference type="ChEBI" id="CHEBI:456215"/>
        <dbReference type="EC" id="6.3.5.4"/>
    </reaction>
</comment>
<dbReference type="GO" id="GO:0004066">
    <property type="term" value="F:asparagine synthase (glutamine-hydrolyzing) activity"/>
    <property type="evidence" value="ECO:0007669"/>
    <property type="project" value="UniProtKB-EC"/>
</dbReference>
<gene>
    <name evidence="6" type="ORF">MCNOR_0421</name>
</gene>
<dbReference type="InterPro" id="IPR014729">
    <property type="entry name" value="Rossmann-like_a/b/a_fold"/>
</dbReference>
<dbReference type="InterPro" id="IPR001962">
    <property type="entry name" value="Asn_synthase"/>
</dbReference>
<dbReference type="CDD" id="cd00712">
    <property type="entry name" value="AsnB"/>
    <property type="match status" value="1"/>
</dbReference>
<dbReference type="InterPro" id="IPR051786">
    <property type="entry name" value="ASN_synthetase/amidase"/>
</dbReference>
<organism evidence="6 7">
    <name type="scientific">Methylococcus capsulatus</name>
    <dbReference type="NCBI Taxonomy" id="414"/>
    <lineage>
        <taxon>Bacteria</taxon>
        <taxon>Pseudomonadati</taxon>
        <taxon>Pseudomonadota</taxon>
        <taxon>Gammaproteobacteria</taxon>
        <taxon>Methylococcales</taxon>
        <taxon>Methylococcaceae</taxon>
        <taxon>Methylococcus</taxon>
    </lineage>
</organism>
<evidence type="ECO:0000313" key="7">
    <source>
        <dbReference type="Proteomes" id="UP001158598"/>
    </source>
</evidence>
<dbReference type="InterPro" id="IPR029055">
    <property type="entry name" value="Ntn_hydrolases_N"/>
</dbReference>
<accession>A0AA35XYY9</accession>
<dbReference type="Proteomes" id="UP001158598">
    <property type="component" value="Chromosome"/>
</dbReference>
<evidence type="ECO:0000256" key="4">
    <source>
        <dbReference type="ARBA" id="ARBA00048741"/>
    </source>
</evidence>
<proteinExistence type="inferred from homology"/>
<dbReference type="RefSeq" id="WP_282213497.1">
    <property type="nucleotide sequence ID" value="NZ_OX458332.1"/>
</dbReference>
<dbReference type="PROSITE" id="PS51278">
    <property type="entry name" value="GATASE_TYPE_2"/>
    <property type="match status" value="1"/>
</dbReference>
<keyword evidence="6" id="KW-0436">Ligase</keyword>
<dbReference type="SUPFAM" id="SSF52402">
    <property type="entry name" value="Adenine nucleotide alpha hydrolases-like"/>
    <property type="match status" value="1"/>
</dbReference>
<comment type="pathway">
    <text evidence="1">Amino-acid biosynthesis; L-asparagine biosynthesis; L-asparagine from L-aspartate (L-Gln route): step 1/1.</text>
</comment>
<sequence>MSGIIGICYQNGRSIDRTELERITDSIAHRGPDGSGIWLEGGVGLGHRMLWTTPESLKEQLPLVSSRGDFVITADARIDNRDDLARQLNLTLSVDIPDSALILAAYEAWGENCPTKLVGDFSFAIWDKRKRAIFAARDRIGIKPFYYHYREGRVFAFASEIAPLFQAADLEKQPEQDAIREILATFAIAHGRTLFKGVQRLPPASTLMLCDGNLDVRRYWEPIAGQGRRKPDLAGHIEEFRHLFGEAVRAQIRSAYPIGCLLGGGLDAASVLCVAARLVPDRTRLSSYSMVFDLLPCDEREFIEQTVQQTGVGECYHRGRRGPRRGLGRFAGM</sequence>
<dbReference type="PANTHER" id="PTHR43284">
    <property type="entry name" value="ASPARAGINE SYNTHETASE (GLUTAMINE-HYDROLYZING)"/>
    <property type="match status" value="1"/>
</dbReference>
<dbReference type="GO" id="GO:0006529">
    <property type="term" value="P:asparagine biosynthetic process"/>
    <property type="evidence" value="ECO:0007669"/>
    <property type="project" value="InterPro"/>
</dbReference>
<dbReference type="InterPro" id="IPR017932">
    <property type="entry name" value="GATase_2_dom"/>
</dbReference>
<name>A0AA35XYY9_METCP</name>
<dbReference type="Pfam" id="PF13537">
    <property type="entry name" value="GATase_7"/>
    <property type="match status" value="1"/>
</dbReference>
<evidence type="ECO:0000256" key="3">
    <source>
        <dbReference type="ARBA" id="ARBA00012737"/>
    </source>
</evidence>